<accession>A0A9W7TUE1</accession>
<evidence type="ECO:0008006" key="3">
    <source>
        <dbReference type="Google" id="ProtNLM"/>
    </source>
</evidence>
<reference evidence="1" key="1">
    <citation type="submission" date="2021-02" db="EMBL/GenBank/DDBJ databases">
        <title>Comparative genomics reveals that relaxation of natural selection precedes convergent phenotypic evolution of cavefish.</title>
        <authorList>
            <person name="Peng Z."/>
        </authorList>
    </citation>
    <scope>NUCLEOTIDE SEQUENCE</scope>
    <source>
        <tissue evidence="1">Muscle</tissue>
    </source>
</reference>
<dbReference type="GO" id="GO:0004842">
    <property type="term" value="F:ubiquitin-protein transferase activity"/>
    <property type="evidence" value="ECO:0007669"/>
    <property type="project" value="InterPro"/>
</dbReference>
<keyword evidence="2" id="KW-1185">Reference proteome</keyword>
<dbReference type="SUPFAM" id="SSF56204">
    <property type="entry name" value="Hect, E3 ligase catalytic domain"/>
    <property type="match status" value="1"/>
</dbReference>
<dbReference type="AlphaFoldDB" id="A0A9W7TUE1"/>
<evidence type="ECO:0000313" key="1">
    <source>
        <dbReference type="EMBL" id="KAI7802673.1"/>
    </source>
</evidence>
<feature type="non-terminal residue" evidence="1">
    <location>
        <position position="231"/>
    </location>
</feature>
<gene>
    <name evidence="1" type="ORF">IRJ41_016606</name>
</gene>
<sequence length="231" mass="25676">AVEKLRTGLSLNFGIADVTLLFEGEQDHLVPCCSQTLIDSDLFVVAGRMIGHSFLHGGPLLPGISPAVVQVLMGGPIETAEFKLEDCPDLEQRHTIQLLQGNHNLSEEEKEEVTRLAVSWDLPGFSEHHQKWLFNRLLQHTVILQHIAWPVADSDDDESLHPEIVTLKLLFFGNIFRKLQKLMSFWTGWEVPTASTCSRTLMLPADILTMDEFSSTLQACANTASTGFGLV</sequence>
<protein>
    <recommendedName>
        <fullName evidence="3">HECT domain-containing protein</fullName>
    </recommendedName>
</protein>
<evidence type="ECO:0000313" key="2">
    <source>
        <dbReference type="Proteomes" id="UP001059041"/>
    </source>
</evidence>
<dbReference type="EMBL" id="JAFHDT010000012">
    <property type="protein sequence ID" value="KAI7802673.1"/>
    <property type="molecule type" value="Genomic_DNA"/>
</dbReference>
<comment type="caution">
    <text evidence="1">The sequence shown here is derived from an EMBL/GenBank/DDBJ whole genome shotgun (WGS) entry which is preliminary data.</text>
</comment>
<dbReference type="Proteomes" id="UP001059041">
    <property type="component" value="Linkage Group LG12"/>
</dbReference>
<organism evidence="1 2">
    <name type="scientific">Triplophysa rosa</name>
    <name type="common">Cave loach</name>
    <dbReference type="NCBI Taxonomy" id="992332"/>
    <lineage>
        <taxon>Eukaryota</taxon>
        <taxon>Metazoa</taxon>
        <taxon>Chordata</taxon>
        <taxon>Craniata</taxon>
        <taxon>Vertebrata</taxon>
        <taxon>Euteleostomi</taxon>
        <taxon>Actinopterygii</taxon>
        <taxon>Neopterygii</taxon>
        <taxon>Teleostei</taxon>
        <taxon>Ostariophysi</taxon>
        <taxon>Cypriniformes</taxon>
        <taxon>Nemacheilidae</taxon>
        <taxon>Triplophysa</taxon>
    </lineage>
</organism>
<proteinExistence type="predicted"/>
<dbReference type="InterPro" id="IPR035983">
    <property type="entry name" value="Hect_E3_ubiquitin_ligase"/>
</dbReference>
<name>A0A9W7TUE1_TRIRA</name>